<dbReference type="OrthoDB" id="8546895at2"/>
<dbReference type="Proteomes" id="UP000055060">
    <property type="component" value="Unassembled WGS sequence"/>
</dbReference>
<feature type="region of interest" description="Disordered" evidence="1">
    <location>
        <begin position="28"/>
        <end position="59"/>
    </location>
</feature>
<proteinExistence type="predicted"/>
<evidence type="ECO:0000313" key="4">
    <source>
        <dbReference type="Proteomes" id="UP000055060"/>
    </source>
</evidence>
<gene>
    <name evidence="3" type="ORF">LARV_01183</name>
</gene>
<dbReference type="PROSITE" id="PS51257">
    <property type="entry name" value="PROKAR_LIPOPROTEIN"/>
    <property type="match status" value="1"/>
</dbReference>
<feature type="signal peptide" evidence="2">
    <location>
        <begin position="1"/>
        <end position="19"/>
    </location>
</feature>
<protein>
    <submittedName>
        <fullName evidence="3">Uncharacterized protein</fullName>
    </submittedName>
</protein>
<evidence type="ECO:0000256" key="2">
    <source>
        <dbReference type="SAM" id="SignalP"/>
    </source>
</evidence>
<accession>A0A0S7BI11</accession>
<feature type="compositionally biased region" description="Low complexity" evidence="1">
    <location>
        <begin position="36"/>
        <end position="48"/>
    </location>
</feature>
<dbReference type="RefSeq" id="WP_075072766.1">
    <property type="nucleotide sequence ID" value="NZ_DF967972.1"/>
</dbReference>
<name>A0A0S7BI11_9CHLR</name>
<reference evidence="3" key="1">
    <citation type="submission" date="2015-07" db="EMBL/GenBank/DDBJ databases">
        <title>Draft Genome Sequences of Anaerolinea thermolimosa IMO-1, Bellilinea caldifistulae GOMI-1, Leptolinea tardivitalis YMTK-2, Levilinea saccharolytica KIBI-1,Longilinea arvoryzae KOME-1, Previously Described as Members of the Anaerolineaceae (Chloroflexi).</title>
        <authorList>
            <person name="Sekiguchi Y."/>
            <person name="Ohashi A."/>
            <person name="Matsuura N."/>
            <person name="Tourlousse M.D."/>
        </authorList>
    </citation>
    <scope>NUCLEOTIDE SEQUENCE [LARGE SCALE GENOMIC DNA]</scope>
    <source>
        <strain evidence="3">KOME-1</strain>
    </source>
</reference>
<dbReference type="EMBL" id="DF967972">
    <property type="protein sequence ID" value="GAP13429.1"/>
    <property type="molecule type" value="Genomic_DNA"/>
</dbReference>
<evidence type="ECO:0000256" key="1">
    <source>
        <dbReference type="SAM" id="MobiDB-lite"/>
    </source>
</evidence>
<keyword evidence="2" id="KW-0732">Signal</keyword>
<sequence>MNKPFLLPTLILVTLAALAISACGIQSTPAPGEPVSSSDSTSTPPAADWQPQPGDDRLTTGRVEITSTEILSLESFPPQFVVSIEGSKPTPCHQLRARVADPEPDEKSIRIEVYTVFDPDEICTQVIQDFNLNIPLGSYPAGQYTVQVNGAEIGQIVAP</sequence>
<keyword evidence="4" id="KW-1185">Reference proteome</keyword>
<dbReference type="AlphaFoldDB" id="A0A0S7BI11"/>
<feature type="chain" id="PRO_5006632970" evidence="2">
    <location>
        <begin position="20"/>
        <end position="159"/>
    </location>
</feature>
<evidence type="ECO:0000313" key="3">
    <source>
        <dbReference type="EMBL" id="GAP13429.1"/>
    </source>
</evidence>
<organism evidence="3">
    <name type="scientific">Longilinea arvoryzae</name>
    <dbReference type="NCBI Taxonomy" id="360412"/>
    <lineage>
        <taxon>Bacteria</taxon>
        <taxon>Bacillati</taxon>
        <taxon>Chloroflexota</taxon>
        <taxon>Anaerolineae</taxon>
        <taxon>Anaerolineales</taxon>
        <taxon>Anaerolineaceae</taxon>
        <taxon>Longilinea</taxon>
    </lineage>
</organism>